<evidence type="ECO:0000256" key="4">
    <source>
        <dbReference type="ARBA" id="ARBA00023163"/>
    </source>
</evidence>
<dbReference type="SUPFAM" id="SSF46785">
    <property type="entry name" value="Winged helix' DNA-binding domain"/>
    <property type="match status" value="1"/>
</dbReference>
<evidence type="ECO:0000313" key="7">
    <source>
        <dbReference type="EMBL" id="XAE42923.1"/>
    </source>
</evidence>
<keyword evidence="4" id="KW-0804">Transcription</keyword>
<accession>A0ABZ3D577</accession>
<evidence type="ECO:0000256" key="5">
    <source>
        <dbReference type="SAM" id="MobiDB-lite"/>
    </source>
</evidence>
<gene>
    <name evidence="7" type="ORF">AAC691_00065</name>
</gene>
<dbReference type="Pfam" id="PF00126">
    <property type="entry name" value="HTH_1"/>
    <property type="match status" value="1"/>
</dbReference>
<name>A0ABZ3D577_9PROT</name>
<dbReference type="PANTHER" id="PTHR30346">
    <property type="entry name" value="TRANSCRIPTIONAL DUAL REGULATOR HCAR-RELATED"/>
    <property type="match status" value="1"/>
</dbReference>
<keyword evidence="2" id="KW-0805">Transcription regulation</keyword>
<dbReference type="SUPFAM" id="SSF53850">
    <property type="entry name" value="Periplasmic binding protein-like II"/>
    <property type="match status" value="1"/>
</dbReference>
<dbReference type="Proteomes" id="UP001449795">
    <property type="component" value="Chromosome"/>
</dbReference>
<dbReference type="RefSeq" id="WP_342628534.1">
    <property type="nucleotide sequence ID" value="NZ_CP152276.1"/>
</dbReference>
<dbReference type="InterPro" id="IPR000847">
    <property type="entry name" value="LysR_HTH_N"/>
</dbReference>
<dbReference type="Gene3D" id="1.10.10.10">
    <property type="entry name" value="Winged helix-like DNA-binding domain superfamily/Winged helix DNA-binding domain"/>
    <property type="match status" value="1"/>
</dbReference>
<feature type="region of interest" description="Disordered" evidence="5">
    <location>
        <begin position="1"/>
        <end position="20"/>
    </location>
</feature>
<evidence type="ECO:0000256" key="3">
    <source>
        <dbReference type="ARBA" id="ARBA00023125"/>
    </source>
</evidence>
<reference evidence="7 8" key="1">
    <citation type="submission" date="2024-04" db="EMBL/GenBank/DDBJ databases">
        <title>Complete genome sequence of Nguyenibacter vanlangesis HBCM-1154, a strain capable of nitrogen fixation, IAA production, and phosphorus solubilization isolated from sugarcane soil.</title>
        <authorList>
            <person name="MY HANH P."/>
        </authorList>
    </citation>
    <scope>NUCLEOTIDE SEQUENCE [LARGE SCALE GENOMIC DNA]</scope>
    <source>
        <strain evidence="7 8">HBCM 1154</strain>
    </source>
</reference>
<organism evidence="7 8">
    <name type="scientific">Nguyenibacter vanlangensis</name>
    <dbReference type="NCBI Taxonomy" id="1216886"/>
    <lineage>
        <taxon>Bacteria</taxon>
        <taxon>Pseudomonadati</taxon>
        <taxon>Pseudomonadota</taxon>
        <taxon>Alphaproteobacteria</taxon>
        <taxon>Acetobacterales</taxon>
        <taxon>Acetobacteraceae</taxon>
        <taxon>Nguyenibacter</taxon>
    </lineage>
</organism>
<dbReference type="Pfam" id="PF03466">
    <property type="entry name" value="LysR_substrate"/>
    <property type="match status" value="1"/>
</dbReference>
<dbReference type="PROSITE" id="PS50931">
    <property type="entry name" value="HTH_LYSR"/>
    <property type="match status" value="1"/>
</dbReference>
<dbReference type="InterPro" id="IPR036388">
    <property type="entry name" value="WH-like_DNA-bd_sf"/>
</dbReference>
<feature type="domain" description="HTH lysR-type" evidence="6">
    <location>
        <begin position="73"/>
        <end position="130"/>
    </location>
</feature>
<keyword evidence="8" id="KW-1185">Reference proteome</keyword>
<dbReference type="Gene3D" id="3.40.190.10">
    <property type="entry name" value="Periplasmic binding protein-like II"/>
    <property type="match status" value="2"/>
</dbReference>
<sequence>MQPHHRGNLLGLQHPRSPHRSRQCGNHALFFRHRCPFQKRRGVSSSLRQGVTFSLRLTDVDAEVPARASTDLVEFRDLRLAVITSQHRSLRQAAEAINIRQSTLSRRLRDLEYCLGSVLFERTNGGTRPTVEGQEFLEAAKRIIEEVNAITVRLKTRSRGESGRLTIGVHTSLAAGNLRATLIEYRRRFPEVEAQLVDGSGEHLISDLADATIDVAFVAESEPSWQDRSLSVWSERVVVAVPDTHPFNDQEVVHWHDLKREPLLLPSRGPGPEFNKLLRSKGGASDSLRLFRHDVSLDRLLTLVSLGWGLLLALEGAIGSAQSRVSFREVHDLDGPMRFTFRAYWRQANSNPSLSTFLEMLRERYPDLSADQPLI</sequence>
<dbReference type="PRINTS" id="PR00039">
    <property type="entry name" value="HTHLYSR"/>
</dbReference>
<keyword evidence="3" id="KW-0238">DNA-binding</keyword>
<evidence type="ECO:0000256" key="1">
    <source>
        <dbReference type="ARBA" id="ARBA00009437"/>
    </source>
</evidence>
<dbReference type="CDD" id="cd08414">
    <property type="entry name" value="PBP2_LTTR_aromatics_like"/>
    <property type="match status" value="1"/>
</dbReference>
<evidence type="ECO:0000259" key="6">
    <source>
        <dbReference type="PROSITE" id="PS50931"/>
    </source>
</evidence>
<evidence type="ECO:0000256" key="2">
    <source>
        <dbReference type="ARBA" id="ARBA00023015"/>
    </source>
</evidence>
<dbReference type="EMBL" id="CP152276">
    <property type="protein sequence ID" value="XAE42923.1"/>
    <property type="molecule type" value="Genomic_DNA"/>
</dbReference>
<dbReference type="InterPro" id="IPR036390">
    <property type="entry name" value="WH_DNA-bd_sf"/>
</dbReference>
<dbReference type="InterPro" id="IPR005119">
    <property type="entry name" value="LysR_subst-bd"/>
</dbReference>
<protein>
    <submittedName>
        <fullName evidence="7">LysR family transcriptional regulator</fullName>
    </submittedName>
</protein>
<evidence type="ECO:0000313" key="8">
    <source>
        <dbReference type="Proteomes" id="UP001449795"/>
    </source>
</evidence>
<comment type="similarity">
    <text evidence="1">Belongs to the LysR transcriptional regulatory family.</text>
</comment>
<proteinExistence type="inferred from homology"/>
<dbReference type="PANTHER" id="PTHR30346:SF0">
    <property type="entry name" value="HCA OPERON TRANSCRIPTIONAL ACTIVATOR HCAR"/>
    <property type="match status" value="1"/>
</dbReference>